<organism evidence="3 4">
    <name type="scientific">Brevundimonas subvibrioides (strain ATCC 15264 / DSM 4735 / LMG 14903 / NBRC 16000 / CB 81)</name>
    <name type="common">Caulobacter subvibrioides</name>
    <dbReference type="NCBI Taxonomy" id="633149"/>
    <lineage>
        <taxon>Bacteria</taxon>
        <taxon>Pseudomonadati</taxon>
        <taxon>Pseudomonadota</taxon>
        <taxon>Alphaproteobacteria</taxon>
        <taxon>Caulobacterales</taxon>
        <taxon>Caulobacteraceae</taxon>
        <taxon>Brevundimonas</taxon>
    </lineage>
</organism>
<dbReference type="BioCyc" id="BSUB633149:G1GM8-3025-MONOMER"/>
<feature type="region of interest" description="Disordered" evidence="1">
    <location>
        <begin position="29"/>
        <end position="50"/>
    </location>
</feature>
<dbReference type="STRING" id="633149.Bresu_3007"/>
<protein>
    <recommendedName>
        <fullName evidence="5">Alpha/beta hydrolase</fullName>
    </recommendedName>
</protein>
<dbReference type="EMBL" id="CP002102">
    <property type="protein sequence ID" value="ADL02313.1"/>
    <property type="molecule type" value="Genomic_DNA"/>
</dbReference>
<keyword evidence="4" id="KW-1185">Reference proteome</keyword>
<evidence type="ECO:0000313" key="3">
    <source>
        <dbReference type="EMBL" id="ADL02313.1"/>
    </source>
</evidence>
<evidence type="ECO:0000256" key="2">
    <source>
        <dbReference type="SAM" id="SignalP"/>
    </source>
</evidence>
<dbReference type="AlphaFoldDB" id="D9QP50"/>
<dbReference type="Gene3D" id="3.40.50.1820">
    <property type="entry name" value="alpha/beta hydrolase"/>
    <property type="match status" value="1"/>
</dbReference>
<dbReference type="HOGENOM" id="CLU_619514_0_0_5"/>
<feature type="chain" id="PRO_5003127151" description="Alpha/beta hydrolase" evidence="2">
    <location>
        <begin position="32"/>
        <end position="444"/>
    </location>
</feature>
<feature type="signal peptide" evidence="2">
    <location>
        <begin position="1"/>
        <end position="31"/>
    </location>
</feature>
<reference evidence="4" key="1">
    <citation type="journal article" date="2011" name="J. Bacteriol.">
        <title>Genome sequences of eight morphologically diverse alphaproteobacteria.</title>
        <authorList>
            <consortium name="US DOE Joint Genome Institute"/>
            <person name="Brown P.J."/>
            <person name="Kysela D.T."/>
            <person name="Buechlein A."/>
            <person name="Hemmerich C."/>
            <person name="Brun Y.V."/>
        </authorList>
    </citation>
    <scope>NUCLEOTIDE SEQUENCE [LARGE SCALE GENOMIC DNA]</scope>
    <source>
        <strain evidence="4">ATCC 15264 / DSM 4735 / LMG 14903 / NBRC 16000 / CB 81</strain>
    </source>
</reference>
<evidence type="ECO:0000313" key="4">
    <source>
        <dbReference type="Proteomes" id="UP000002696"/>
    </source>
</evidence>
<accession>D9QP50</accession>
<evidence type="ECO:0008006" key="5">
    <source>
        <dbReference type="Google" id="ProtNLM"/>
    </source>
</evidence>
<keyword evidence="2" id="KW-0732">Signal</keyword>
<dbReference type="eggNOG" id="COG1506">
    <property type="taxonomic scope" value="Bacteria"/>
</dbReference>
<dbReference type="InParanoid" id="D9QP50"/>
<proteinExistence type="predicted"/>
<gene>
    <name evidence="3" type="ordered locus">Bresu_3007</name>
</gene>
<dbReference type="InterPro" id="IPR029058">
    <property type="entry name" value="AB_hydrolase_fold"/>
</dbReference>
<dbReference type="SUPFAM" id="SSF53474">
    <property type="entry name" value="alpha/beta-Hydrolases"/>
    <property type="match status" value="1"/>
</dbReference>
<dbReference type="Proteomes" id="UP000002696">
    <property type="component" value="Chromosome"/>
</dbReference>
<evidence type="ECO:0000256" key="1">
    <source>
        <dbReference type="SAM" id="MobiDB-lite"/>
    </source>
</evidence>
<dbReference type="KEGG" id="bsb:Bresu_3007"/>
<name>D9QP50_BRESC</name>
<sequence length="444" mass="47919">MSRRPGTMRAVLSILAFAGLTGVGVPTPASAQAVDPEPATCPASLPEGTRCSSGRSVDGAWYWVAYPRDWNGTLVVHAHGGPRTGEPRRDDPVEDLDRFSMMVREGYAWAGSTYRRGGYGVRMAARDTDDLRQIVWDQFGKPRRTILHGQSWGGNVAAKAAELYAVAADGSRNYDGVILTSGLLAGGTRGYTFRADLRAVYQFYCHNHPRPSETRYPLWQGLPEGASMPRADLAARVEECTGLSLSPETRTPAQATALRNILSVTGVTADTLVAHLAWSTTLFQDMVRQRLGGANPFSNAGTTYVGADDDVALNQGVERFEADPRAVAALAYDADLTGHIVLPTVTLHARYDPTVSVTHEAIYARTVGLAGRSDLLSQVFTTEALHSRLSAPQYLAILAALTHWLDTGQRPSASDVSALCATFVERSAEACLIDPGFRPRLDTQ</sequence>